<sequence>MAQMQGRDSALLVLCVLSAMAYVVGGDGAWGFAVNYQDWASKYNFSTSDVLVFNYTANSHSVLQVSKPDYDSCSIVSPLKTYSTGLDNVPITSSNMYFVCGYPNHCSQGMKIAISAASTPITPTGPSATPGTPSFGPPVGTGPAGNSASSLQSGSATMVVVSASFGAALFLL</sequence>
<dbReference type="EMBL" id="CM055101">
    <property type="protein sequence ID" value="KAJ7541585.1"/>
    <property type="molecule type" value="Genomic_DNA"/>
</dbReference>
<comment type="caution">
    <text evidence="1">The sequence shown here is derived from an EMBL/GenBank/DDBJ whole genome shotgun (WGS) entry which is preliminary data.</text>
</comment>
<dbReference type="Proteomes" id="UP001162992">
    <property type="component" value="Chromosome 10"/>
</dbReference>
<organism evidence="1 2">
    <name type="scientific">Diphasiastrum complanatum</name>
    <name type="common">Issler's clubmoss</name>
    <name type="synonym">Lycopodium complanatum</name>
    <dbReference type="NCBI Taxonomy" id="34168"/>
    <lineage>
        <taxon>Eukaryota</taxon>
        <taxon>Viridiplantae</taxon>
        <taxon>Streptophyta</taxon>
        <taxon>Embryophyta</taxon>
        <taxon>Tracheophyta</taxon>
        <taxon>Lycopodiopsida</taxon>
        <taxon>Lycopodiales</taxon>
        <taxon>Lycopodiaceae</taxon>
        <taxon>Lycopodioideae</taxon>
        <taxon>Diphasiastrum</taxon>
    </lineage>
</organism>
<gene>
    <name evidence="1" type="ORF">O6H91_10G066200</name>
</gene>
<name>A0ACC2CHZ2_DIPCM</name>
<evidence type="ECO:0000313" key="2">
    <source>
        <dbReference type="Proteomes" id="UP001162992"/>
    </source>
</evidence>
<protein>
    <submittedName>
        <fullName evidence="1">Uncharacterized protein</fullName>
    </submittedName>
</protein>
<reference evidence="2" key="1">
    <citation type="journal article" date="2024" name="Proc. Natl. Acad. Sci. U.S.A.">
        <title>Extraordinary preservation of gene collinearity over three hundred million years revealed in homosporous lycophytes.</title>
        <authorList>
            <person name="Li C."/>
            <person name="Wickell D."/>
            <person name="Kuo L.Y."/>
            <person name="Chen X."/>
            <person name="Nie B."/>
            <person name="Liao X."/>
            <person name="Peng D."/>
            <person name="Ji J."/>
            <person name="Jenkins J."/>
            <person name="Williams M."/>
            <person name="Shu S."/>
            <person name="Plott C."/>
            <person name="Barry K."/>
            <person name="Rajasekar S."/>
            <person name="Grimwood J."/>
            <person name="Han X."/>
            <person name="Sun S."/>
            <person name="Hou Z."/>
            <person name="He W."/>
            <person name="Dai G."/>
            <person name="Sun C."/>
            <person name="Schmutz J."/>
            <person name="Leebens-Mack J.H."/>
            <person name="Li F.W."/>
            <person name="Wang L."/>
        </authorList>
    </citation>
    <scope>NUCLEOTIDE SEQUENCE [LARGE SCALE GENOMIC DNA]</scope>
    <source>
        <strain evidence="2">cv. PW_Plant_1</strain>
    </source>
</reference>
<evidence type="ECO:0000313" key="1">
    <source>
        <dbReference type="EMBL" id="KAJ7541585.1"/>
    </source>
</evidence>
<proteinExistence type="predicted"/>
<keyword evidence="2" id="KW-1185">Reference proteome</keyword>
<accession>A0ACC2CHZ2</accession>